<dbReference type="InterPro" id="IPR000089">
    <property type="entry name" value="Biotin_lipoyl"/>
</dbReference>
<keyword evidence="4 6" id="KW-0067">ATP-binding</keyword>
<evidence type="ECO:0000313" key="9">
    <source>
        <dbReference type="EMBL" id="KIJ63180.1"/>
    </source>
</evidence>
<dbReference type="InterPro" id="IPR005482">
    <property type="entry name" value="Biotin_COase_C"/>
</dbReference>
<dbReference type="InterPro" id="IPR005479">
    <property type="entry name" value="CPAse_ATP-bd"/>
</dbReference>
<proteinExistence type="predicted"/>
<dbReference type="Pfam" id="PF00364">
    <property type="entry name" value="Biotin_lipoyl"/>
    <property type="match status" value="1"/>
</dbReference>
<dbReference type="SUPFAM" id="SSF51246">
    <property type="entry name" value="Rudiment single hybrid motif"/>
    <property type="match status" value="1"/>
</dbReference>
<dbReference type="InterPro" id="IPR001882">
    <property type="entry name" value="Biotin_BS"/>
</dbReference>
<feature type="domain" description="ATP-grasp" evidence="7">
    <location>
        <begin position="109"/>
        <end position="304"/>
    </location>
</feature>
<dbReference type="HOGENOM" id="CLU_000395_3_2_1"/>
<dbReference type="PROSITE" id="PS00867">
    <property type="entry name" value="CPSASE_2"/>
    <property type="match status" value="1"/>
</dbReference>
<dbReference type="GO" id="GO:0005524">
    <property type="term" value="F:ATP binding"/>
    <property type="evidence" value="ECO:0007669"/>
    <property type="project" value="UniProtKB-UniRule"/>
</dbReference>
<dbReference type="GO" id="GO:0016874">
    <property type="term" value="F:ligase activity"/>
    <property type="evidence" value="ECO:0007669"/>
    <property type="project" value="UniProtKB-KW"/>
</dbReference>
<dbReference type="SUPFAM" id="SSF52440">
    <property type="entry name" value="PreATP-grasp domain"/>
    <property type="match status" value="1"/>
</dbReference>
<dbReference type="Pfam" id="PF02785">
    <property type="entry name" value="Biotin_carb_C"/>
    <property type="match status" value="1"/>
</dbReference>
<accession>A0A0C9VY38</accession>
<reference evidence="9 10" key="1">
    <citation type="submission" date="2014-04" db="EMBL/GenBank/DDBJ databases">
        <title>Evolutionary Origins and Diversification of the Mycorrhizal Mutualists.</title>
        <authorList>
            <consortium name="DOE Joint Genome Institute"/>
            <consortium name="Mycorrhizal Genomics Consortium"/>
            <person name="Kohler A."/>
            <person name="Kuo A."/>
            <person name="Nagy L.G."/>
            <person name="Floudas D."/>
            <person name="Copeland A."/>
            <person name="Barry K.W."/>
            <person name="Cichocki N."/>
            <person name="Veneault-Fourrey C."/>
            <person name="LaButti K."/>
            <person name="Lindquist E.A."/>
            <person name="Lipzen A."/>
            <person name="Lundell T."/>
            <person name="Morin E."/>
            <person name="Murat C."/>
            <person name="Riley R."/>
            <person name="Ohm R."/>
            <person name="Sun H."/>
            <person name="Tunlid A."/>
            <person name="Henrissat B."/>
            <person name="Grigoriev I.V."/>
            <person name="Hibbett D.S."/>
            <person name="Martin F."/>
        </authorList>
    </citation>
    <scope>NUCLEOTIDE SEQUENCE [LARGE SCALE GENOMIC DNA]</scope>
    <source>
        <strain evidence="9 10">MD-312</strain>
    </source>
</reference>
<keyword evidence="3 6" id="KW-0547">Nucleotide-binding</keyword>
<dbReference type="CDD" id="cd06850">
    <property type="entry name" value="biotinyl_domain"/>
    <property type="match status" value="1"/>
</dbReference>
<evidence type="ECO:0000259" key="7">
    <source>
        <dbReference type="PROSITE" id="PS50975"/>
    </source>
</evidence>
<dbReference type="InterPro" id="IPR011764">
    <property type="entry name" value="Biotin_carboxylation_dom"/>
</dbReference>
<dbReference type="PROSITE" id="PS50975">
    <property type="entry name" value="ATP_GRASP"/>
    <property type="match status" value="1"/>
</dbReference>
<evidence type="ECO:0000256" key="2">
    <source>
        <dbReference type="ARBA" id="ARBA00022598"/>
    </source>
</evidence>
<dbReference type="GO" id="GO:0046872">
    <property type="term" value="F:metal ion binding"/>
    <property type="evidence" value="ECO:0007669"/>
    <property type="project" value="InterPro"/>
</dbReference>
<dbReference type="PROSITE" id="PS00188">
    <property type="entry name" value="BIOTIN"/>
    <property type="match status" value="1"/>
</dbReference>
<dbReference type="InterPro" id="IPR005481">
    <property type="entry name" value="BC-like_N"/>
</dbReference>
<dbReference type="OrthoDB" id="196847at2759"/>
<dbReference type="Pfam" id="PF02786">
    <property type="entry name" value="CPSase_L_D2"/>
    <property type="match status" value="1"/>
</dbReference>
<dbReference type="PROSITE" id="PS50979">
    <property type="entry name" value="BC"/>
    <property type="match status" value="1"/>
</dbReference>
<protein>
    <recommendedName>
        <fullName evidence="11">Pyruvate carboxylase</fullName>
    </recommendedName>
</protein>
<dbReference type="SUPFAM" id="SSF56059">
    <property type="entry name" value="Glutathione synthetase ATP-binding domain-like"/>
    <property type="match status" value="1"/>
</dbReference>
<evidence type="ECO:0000259" key="8">
    <source>
        <dbReference type="PROSITE" id="PS50979"/>
    </source>
</evidence>
<dbReference type="AlphaFoldDB" id="A0A0C9VY38"/>
<evidence type="ECO:0008006" key="11">
    <source>
        <dbReference type="Google" id="ProtNLM"/>
    </source>
</evidence>
<dbReference type="EMBL" id="KN839852">
    <property type="protein sequence ID" value="KIJ63180.1"/>
    <property type="molecule type" value="Genomic_DNA"/>
</dbReference>
<dbReference type="SMART" id="SM00878">
    <property type="entry name" value="Biotin_carb_C"/>
    <property type="match status" value="1"/>
</dbReference>
<sequence length="645" mass="69925">MPKVLVANRGEKLSWQTIALYTDSDTSHVAFADEAVKLGATSEYMIPETIARIARDNHCTHVHPGYGFLSESSLLAALLAQPPPGELPVMFIGPSVEALQLASDKMLSRELAVSLGIPVAPGASVKLVSEVIEFANNLSSGYPVIIKSLDGGGGRGIRVVTRDSEVEAAFNRCLGESPSRSLFVEKALTGPAWRHVEVQIVGDGTGDVIHLFERECSVQRRFQKVVEIAPSRLPRDMVEPLFHAAMKMARQLKYKGLGTFEFLVSKETSEWVFLEINPRVQVEHTVTEEVTSIDLVRTQLLLSLPDVTLASLDLKQQLPRGYAIQLRLTAEDPSRGFSLSLGTIERSNLRWPSGPGVRIDTWLSSPHESWTVSEEFDSLLAKVIVRGETFAEATQRARRAMKEFGVDGSPVKTNAELLLGILLHDAWQAGNVDTTWLERVVDEVLRLGKDDLARRPHISTGALPITQTEGPRNTIGASSTSLLLQPGATFHLSFTGLSNTAEVKHVLTLSSISRNAFPEELSGTIRSTLTPDPVSFSLTQASSAHASSAAFELANPNDPSHIGVPLTGKVVELHPALTQSAAPAVVRKGETIVVLSAMKMENAVFAPHDGLLQRRGRGIEMGAVVGEGVLLCIINKEDKVPTSRL</sequence>
<dbReference type="Gene3D" id="3.30.470.20">
    <property type="entry name" value="ATP-grasp fold, B domain"/>
    <property type="match status" value="1"/>
</dbReference>
<gene>
    <name evidence="9" type="ORF">HYDPIDRAFT_92999</name>
</gene>
<dbReference type="Gene3D" id="2.40.50.100">
    <property type="match status" value="1"/>
</dbReference>
<dbReference type="Pfam" id="PF00289">
    <property type="entry name" value="Biotin_carb_N"/>
    <property type="match status" value="1"/>
</dbReference>
<evidence type="ECO:0000256" key="5">
    <source>
        <dbReference type="ARBA" id="ARBA00023267"/>
    </source>
</evidence>
<evidence type="ECO:0000256" key="4">
    <source>
        <dbReference type="ARBA" id="ARBA00022840"/>
    </source>
</evidence>
<keyword evidence="5" id="KW-0092">Biotin</keyword>
<dbReference type="InterPro" id="IPR016185">
    <property type="entry name" value="PreATP-grasp_dom_sf"/>
</dbReference>
<dbReference type="Proteomes" id="UP000053820">
    <property type="component" value="Unassembled WGS sequence"/>
</dbReference>
<evidence type="ECO:0000313" key="10">
    <source>
        <dbReference type="Proteomes" id="UP000053820"/>
    </source>
</evidence>
<name>A0A0C9VY38_9AGAM</name>
<evidence type="ECO:0000256" key="6">
    <source>
        <dbReference type="PROSITE-ProRule" id="PRU00409"/>
    </source>
</evidence>
<dbReference type="PANTHER" id="PTHR45007:SF1">
    <property type="entry name" value="CARBOXYLASE, PUTATIVE (AFU_ORTHOLOGUE AFUA_5G07570)-RELATED"/>
    <property type="match status" value="1"/>
</dbReference>
<evidence type="ECO:0000256" key="1">
    <source>
        <dbReference type="ARBA" id="ARBA00001953"/>
    </source>
</evidence>
<comment type="cofactor">
    <cofactor evidence="1">
        <name>biotin</name>
        <dbReference type="ChEBI" id="CHEBI:57586"/>
    </cofactor>
</comment>
<keyword evidence="2" id="KW-0436">Ligase</keyword>
<dbReference type="InterPro" id="IPR011053">
    <property type="entry name" value="Single_hybrid_motif"/>
</dbReference>
<dbReference type="SUPFAM" id="SSF51230">
    <property type="entry name" value="Single hybrid motif"/>
    <property type="match status" value="1"/>
</dbReference>
<feature type="domain" description="Biotin carboxylation" evidence="8">
    <location>
        <begin position="1"/>
        <end position="442"/>
    </location>
</feature>
<evidence type="ECO:0000256" key="3">
    <source>
        <dbReference type="ARBA" id="ARBA00022741"/>
    </source>
</evidence>
<dbReference type="InterPro" id="IPR011761">
    <property type="entry name" value="ATP-grasp"/>
</dbReference>
<organism evidence="9 10">
    <name type="scientific">Hydnomerulius pinastri MD-312</name>
    <dbReference type="NCBI Taxonomy" id="994086"/>
    <lineage>
        <taxon>Eukaryota</taxon>
        <taxon>Fungi</taxon>
        <taxon>Dikarya</taxon>
        <taxon>Basidiomycota</taxon>
        <taxon>Agaricomycotina</taxon>
        <taxon>Agaricomycetes</taxon>
        <taxon>Agaricomycetidae</taxon>
        <taxon>Boletales</taxon>
        <taxon>Boletales incertae sedis</taxon>
        <taxon>Leucogyrophana</taxon>
    </lineage>
</organism>
<dbReference type="PANTHER" id="PTHR45007">
    <property type="entry name" value="CARBOXYLASE, PUTATIVE (AFU_ORTHOLOGUE AFUA_5G07570)-RELATED"/>
    <property type="match status" value="1"/>
</dbReference>
<dbReference type="InterPro" id="IPR011054">
    <property type="entry name" value="Rudment_hybrid_motif"/>
</dbReference>
<keyword evidence="10" id="KW-1185">Reference proteome</keyword>